<dbReference type="Gene3D" id="3.30.1180.10">
    <property type="match status" value="1"/>
</dbReference>
<evidence type="ECO:0000313" key="4">
    <source>
        <dbReference type="Proteomes" id="UP000596929"/>
    </source>
</evidence>
<dbReference type="Gene3D" id="3.40.50.10170">
    <property type="match status" value="1"/>
</dbReference>
<dbReference type="Proteomes" id="UP000596929">
    <property type="component" value="Unassembled WGS sequence"/>
</dbReference>
<name>A0ABR7DDE7_9CLOT</name>
<protein>
    <submittedName>
        <fullName evidence="3">DegV family protein</fullName>
    </submittedName>
</protein>
<gene>
    <name evidence="3" type="ORF">H8S20_09730</name>
</gene>
<sequence length="290" mass="32728">MKLIVDSICDLPEEIFEKYDVEVLPLRVLINDKEYLDRENITIDEVYAEMRKGVLPRTSQVSPGNIYEIFDKNCEEGNDFIYLAFSSVLSGTCNLAKKIAEEFKEKYPERNIEVVDTKAGAIGIGVIAMQVLKLIESGVGFEKIIEDTYEMVGSIEHLFILEDLNWLMKGGRINKVQATLGTMLDLKPMLQVNNGYLEVIKKVRGKKKSINMLLDLVEERMNGFTDQIIGIGHADDEDIAKEVVKAIKERFGEDAKCVITKIGCVLGAHLGIGGVGVIFFNKKFDFYEQW</sequence>
<dbReference type="PROSITE" id="PS51482">
    <property type="entry name" value="DEGV"/>
    <property type="match status" value="1"/>
</dbReference>
<dbReference type="EMBL" id="JACOOO010000016">
    <property type="protein sequence ID" value="MBC5629172.1"/>
    <property type="molecule type" value="Genomic_DNA"/>
</dbReference>
<keyword evidence="2" id="KW-0446">Lipid-binding</keyword>
<evidence type="ECO:0000256" key="2">
    <source>
        <dbReference type="ARBA" id="ARBA00023121"/>
    </source>
</evidence>
<comment type="function">
    <text evidence="1">May bind long-chain fatty acids, such as palmitate, and may play a role in lipid transport or fatty acid metabolism.</text>
</comment>
<comment type="caution">
    <text evidence="3">The sequence shown here is derived from an EMBL/GenBank/DDBJ whole genome shotgun (WGS) entry which is preliminary data.</text>
</comment>
<evidence type="ECO:0000256" key="1">
    <source>
        <dbReference type="ARBA" id="ARBA00003238"/>
    </source>
</evidence>
<dbReference type="Pfam" id="PF02645">
    <property type="entry name" value="DegV"/>
    <property type="match status" value="1"/>
</dbReference>
<dbReference type="PANTHER" id="PTHR33434">
    <property type="entry name" value="DEGV DOMAIN-CONTAINING PROTEIN DR_1986-RELATED"/>
    <property type="match status" value="1"/>
</dbReference>
<evidence type="ECO:0000313" key="3">
    <source>
        <dbReference type="EMBL" id="MBC5629172.1"/>
    </source>
</evidence>
<dbReference type="InterPro" id="IPR043168">
    <property type="entry name" value="DegV_C"/>
</dbReference>
<dbReference type="SUPFAM" id="SSF82549">
    <property type="entry name" value="DAK1/DegV-like"/>
    <property type="match status" value="1"/>
</dbReference>
<reference evidence="3 4" key="1">
    <citation type="submission" date="2020-08" db="EMBL/GenBank/DDBJ databases">
        <title>Genome public.</title>
        <authorList>
            <person name="Liu C."/>
            <person name="Sun Q."/>
        </authorList>
    </citation>
    <scope>NUCLEOTIDE SEQUENCE [LARGE SCALE GENOMIC DNA]</scope>
    <source>
        <strain evidence="3 4">NSJ-6</strain>
    </source>
</reference>
<organism evidence="3 4">
    <name type="scientific">Clostridium hominis</name>
    <dbReference type="NCBI Taxonomy" id="2763036"/>
    <lineage>
        <taxon>Bacteria</taxon>
        <taxon>Bacillati</taxon>
        <taxon>Bacillota</taxon>
        <taxon>Clostridia</taxon>
        <taxon>Eubacteriales</taxon>
        <taxon>Clostridiaceae</taxon>
        <taxon>Clostridium</taxon>
    </lineage>
</organism>
<dbReference type="InterPro" id="IPR003797">
    <property type="entry name" value="DegV"/>
</dbReference>
<accession>A0ABR7DDE7</accession>
<dbReference type="InterPro" id="IPR050270">
    <property type="entry name" value="DegV_domain_contain"/>
</dbReference>
<proteinExistence type="predicted"/>
<keyword evidence="4" id="KW-1185">Reference proteome</keyword>
<dbReference type="PANTHER" id="PTHR33434:SF3">
    <property type="entry name" value="DEGV DOMAIN-CONTAINING PROTEIN YITS"/>
    <property type="match status" value="1"/>
</dbReference>
<dbReference type="NCBIfam" id="TIGR00762">
    <property type="entry name" value="DegV"/>
    <property type="match status" value="1"/>
</dbReference>